<keyword evidence="3 7" id="KW-0812">Transmembrane</keyword>
<evidence type="ECO:0000256" key="2">
    <source>
        <dbReference type="ARBA" id="ARBA00022448"/>
    </source>
</evidence>
<feature type="transmembrane region" description="Helical" evidence="7">
    <location>
        <begin position="328"/>
        <end position="346"/>
    </location>
</feature>
<feature type="transmembrane region" description="Helical" evidence="7">
    <location>
        <begin position="52"/>
        <end position="77"/>
    </location>
</feature>
<comment type="similarity">
    <text evidence="6">Belongs to the major facilitator superfamily. Spinster (TC 2.A.1.49) family.</text>
</comment>
<name>A0A1V9YG73_ACHHY</name>
<feature type="transmembrane region" description="Helical" evidence="7">
    <location>
        <begin position="144"/>
        <end position="164"/>
    </location>
</feature>
<evidence type="ECO:0000256" key="3">
    <source>
        <dbReference type="ARBA" id="ARBA00022692"/>
    </source>
</evidence>
<dbReference type="AlphaFoldDB" id="A0A1V9YG73"/>
<keyword evidence="2" id="KW-0813">Transport</keyword>
<accession>A0A1V9YG73</accession>
<keyword evidence="8" id="KW-0732">Signal</keyword>
<dbReference type="GO" id="GO:0022857">
    <property type="term" value="F:transmembrane transporter activity"/>
    <property type="evidence" value="ECO:0007669"/>
    <property type="project" value="InterPro"/>
</dbReference>
<dbReference type="PANTHER" id="PTHR23505:SF79">
    <property type="entry name" value="PROTEIN SPINSTER"/>
    <property type="match status" value="1"/>
</dbReference>
<evidence type="ECO:0000313" key="10">
    <source>
        <dbReference type="EMBL" id="OQR84722.1"/>
    </source>
</evidence>
<keyword evidence="11" id="KW-1185">Reference proteome</keyword>
<dbReference type="Proteomes" id="UP000243579">
    <property type="component" value="Unassembled WGS sequence"/>
</dbReference>
<dbReference type="OrthoDB" id="6770063at2759"/>
<proteinExistence type="inferred from homology"/>
<sequence length="475" mass="51689">MAAMAATSWIFVLFCAINLLNYVDRGIIPGAPTQFQYFIEATMNIAVTQEGFYLGLLASSFIASYAVFIMLFGYLSIFMKPFRLIAIGLFMWCIAMVMCGAAKGYQSFGLLLAGRILSGIGESSFQCIAPPFIDDHAPPSTRTLWMGVFFTLTSAGTALGYAYGAVLSNSSWGWGWAYYLEAAAMLPLAYICLMGIPAMYDQPGNTAPTHDHKLDEEQGQHLLQKVPEPTTDRSFWLESYEVMVHPVFLLSVLGSAAFTFSISGLGVFGPLFLIGLGVFEHETEASMVFGALVVVSAVIGTPLGGYLLDLSAHQVHTTVRQYYALRQMAVLMAVGTALAIVAWYGLPSKAWFLVFVALALVFLFATPSCTAIAVLLCVEPSRRPLAVAVNTLLIHALGDVPSPIILGWLKDRYAPNCGSIEVGGAIVLNPRCSEDADGLLLTFLFPLLWMLWTVLAWGVAVVLVRYRLVREGHSF</sequence>
<dbReference type="InterPro" id="IPR020846">
    <property type="entry name" value="MFS_dom"/>
</dbReference>
<dbReference type="InterPro" id="IPR044770">
    <property type="entry name" value="MFS_spinster-like"/>
</dbReference>
<dbReference type="InterPro" id="IPR036259">
    <property type="entry name" value="MFS_trans_sf"/>
</dbReference>
<evidence type="ECO:0000313" key="11">
    <source>
        <dbReference type="Proteomes" id="UP000243579"/>
    </source>
</evidence>
<dbReference type="Pfam" id="PF07690">
    <property type="entry name" value="MFS_1"/>
    <property type="match status" value="1"/>
</dbReference>
<feature type="transmembrane region" description="Helical" evidence="7">
    <location>
        <begin position="443"/>
        <end position="464"/>
    </location>
</feature>
<evidence type="ECO:0000256" key="8">
    <source>
        <dbReference type="SAM" id="SignalP"/>
    </source>
</evidence>
<dbReference type="STRING" id="1202772.A0A1V9YG73"/>
<dbReference type="EMBL" id="JNBR01001838">
    <property type="protein sequence ID" value="OQR84722.1"/>
    <property type="molecule type" value="Genomic_DNA"/>
</dbReference>
<evidence type="ECO:0000256" key="5">
    <source>
        <dbReference type="ARBA" id="ARBA00023136"/>
    </source>
</evidence>
<feature type="chain" id="PRO_5013161940" evidence="8">
    <location>
        <begin position="26"/>
        <end position="475"/>
    </location>
</feature>
<dbReference type="Gene3D" id="1.20.1250.20">
    <property type="entry name" value="MFS general substrate transporter like domains"/>
    <property type="match status" value="1"/>
</dbReference>
<keyword evidence="5 7" id="KW-0472">Membrane</keyword>
<dbReference type="PANTHER" id="PTHR23505">
    <property type="entry name" value="SPINSTER"/>
    <property type="match status" value="1"/>
</dbReference>
<evidence type="ECO:0000256" key="1">
    <source>
        <dbReference type="ARBA" id="ARBA00004141"/>
    </source>
</evidence>
<dbReference type="GO" id="GO:0016020">
    <property type="term" value="C:membrane"/>
    <property type="evidence" value="ECO:0007669"/>
    <property type="project" value="UniProtKB-SubCell"/>
</dbReference>
<feature type="transmembrane region" description="Helical" evidence="7">
    <location>
        <begin position="247"/>
        <end position="279"/>
    </location>
</feature>
<feature type="transmembrane region" description="Helical" evidence="7">
    <location>
        <begin position="352"/>
        <end position="378"/>
    </location>
</feature>
<reference evidence="10 11" key="1">
    <citation type="journal article" date="2014" name="Genome Biol. Evol.">
        <title>The secreted proteins of Achlya hypogyna and Thraustotheca clavata identify the ancestral oomycete secretome and reveal gene acquisitions by horizontal gene transfer.</title>
        <authorList>
            <person name="Misner I."/>
            <person name="Blouin N."/>
            <person name="Leonard G."/>
            <person name="Richards T.A."/>
            <person name="Lane C.E."/>
        </authorList>
    </citation>
    <scope>NUCLEOTIDE SEQUENCE [LARGE SCALE GENOMIC DNA]</scope>
    <source>
        <strain evidence="10 11">ATCC 48635</strain>
    </source>
</reference>
<organism evidence="10 11">
    <name type="scientific">Achlya hypogyna</name>
    <name type="common">Oomycete</name>
    <name type="synonym">Protoachlya hypogyna</name>
    <dbReference type="NCBI Taxonomy" id="1202772"/>
    <lineage>
        <taxon>Eukaryota</taxon>
        <taxon>Sar</taxon>
        <taxon>Stramenopiles</taxon>
        <taxon>Oomycota</taxon>
        <taxon>Saprolegniomycetes</taxon>
        <taxon>Saprolegniales</taxon>
        <taxon>Achlyaceae</taxon>
        <taxon>Achlya</taxon>
    </lineage>
</organism>
<gene>
    <name evidence="10" type="ORF">ACHHYP_13018</name>
</gene>
<feature type="transmembrane region" description="Helical" evidence="7">
    <location>
        <begin position="84"/>
        <end position="105"/>
    </location>
</feature>
<dbReference type="InterPro" id="IPR011701">
    <property type="entry name" value="MFS"/>
</dbReference>
<feature type="transmembrane region" description="Helical" evidence="7">
    <location>
        <begin position="285"/>
        <end position="308"/>
    </location>
</feature>
<keyword evidence="4 7" id="KW-1133">Transmembrane helix</keyword>
<comment type="subcellular location">
    <subcellularLocation>
        <location evidence="1">Membrane</location>
        <topology evidence="1">Multi-pass membrane protein</topology>
    </subcellularLocation>
</comment>
<dbReference type="SUPFAM" id="SSF103473">
    <property type="entry name" value="MFS general substrate transporter"/>
    <property type="match status" value="1"/>
</dbReference>
<protein>
    <submittedName>
        <fullName evidence="10">Major Facilitator Superfamily (MFS)</fullName>
    </submittedName>
</protein>
<feature type="signal peptide" evidence="8">
    <location>
        <begin position="1"/>
        <end position="25"/>
    </location>
</feature>
<feature type="domain" description="Major facilitator superfamily (MFS) profile" evidence="9">
    <location>
        <begin position="10"/>
        <end position="475"/>
    </location>
</feature>
<comment type="caution">
    <text evidence="10">The sequence shown here is derived from an EMBL/GenBank/DDBJ whole genome shotgun (WGS) entry which is preliminary data.</text>
</comment>
<evidence type="ECO:0000259" key="9">
    <source>
        <dbReference type="PROSITE" id="PS50850"/>
    </source>
</evidence>
<dbReference type="PROSITE" id="PS50850">
    <property type="entry name" value="MFS"/>
    <property type="match status" value="1"/>
</dbReference>
<evidence type="ECO:0000256" key="6">
    <source>
        <dbReference type="ARBA" id="ARBA00024338"/>
    </source>
</evidence>
<evidence type="ECO:0000256" key="7">
    <source>
        <dbReference type="SAM" id="Phobius"/>
    </source>
</evidence>
<feature type="transmembrane region" description="Helical" evidence="7">
    <location>
        <begin position="176"/>
        <end position="196"/>
    </location>
</feature>
<evidence type="ECO:0000256" key="4">
    <source>
        <dbReference type="ARBA" id="ARBA00022989"/>
    </source>
</evidence>